<evidence type="ECO:0000313" key="1">
    <source>
        <dbReference type="EMBL" id="KAF2688785.1"/>
    </source>
</evidence>
<sequence>MKWRAARCLCLGGGIFYHSTIPPSIDARFREAHAAVDRAPASRGNPLSLDVHQLTTIPQQRRQWLLAGDIWPKPDEDTNWQLLLEYFVGKLDVATPLCQPSCRRPLRAALQQHAPEPFVLKSVRVKLCYEFTRRGTPAPP</sequence>
<name>A0A6G1JF32_9PLEO</name>
<keyword evidence="2" id="KW-1185">Reference proteome</keyword>
<gene>
    <name evidence="1" type="ORF">K458DRAFT_384954</name>
</gene>
<organism evidence="1 2">
    <name type="scientific">Lentithecium fluviatile CBS 122367</name>
    <dbReference type="NCBI Taxonomy" id="1168545"/>
    <lineage>
        <taxon>Eukaryota</taxon>
        <taxon>Fungi</taxon>
        <taxon>Dikarya</taxon>
        <taxon>Ascomycota</taxon>
        <taxon>Pezizomycotina</taxon>
        <taxon>Dothideomycetes</taxon>
        <taxon>Pleosporomycetidae</taxon>
        <taxon>Pleosporales</taxon>
        <taxon>Massarineae</taxon>
        <taxon>Lentitheciaceae</taxon>
        <taxon>Lentithecium</taxon>
    </lineage>
</organism>
<dbReference type="EMBL" id="MU005573">
    <property type="protein sequence ID" value="KAF2688785.1"/>
    <property type="molecule type" value="Genomic_DNA"/>
</dbReference>
<reference evidence="1" key="1">
    <citation type="journal article" date="2020" name="Stud. Mycol.">
        <title>101 Dothideomycetes genomes: a test case for predicting lifestyles and emergence of pathogens.</title>
        <authorList>
            <person name="Haridas S."/>
            <person name="Albert R."/>
            <person name="Binder M."/>
            <person name="Bloem J."/>
            <person name="Labutti K."/>
            <person name="Salamov A."/>
            <person name="Andreopoulos B."/>
            <person name="Baker S."/>
            <person name="Barry K."/>
            <person name="Bills G."/>
            <person name="Bluhm B."/>
            <person name="Cannon C."/>
            <person name="Castanera R."/>
            <person name="Culley D."/>
            <person name="Daum C."/>
            <person name="Ezra D."/>
            <person name="Gonzalez J."/>
            <person name="Henrissat B."/>
            <person name="Kuo A."/>
            <person name="Liang C."/>
            <person name="Lipzen A."/>
            <person name="Lutzoni F."/>
            <person name="Magnuson J."/>
            <person name="Mondo S."/>
            <person name="Nolan M."/>
            <person name="Ohm R."/>
            <person name="Pangilinan J."/>
            <person name="Park H.-J."/>
            <person name="Ramirez L."/>
            <person name="Alfaro M."/>
            <person name="Sun H."/>
            <person name="Tritt A."/>
            <person name="Yoshinaga Y."/>
            <person name="Zwiers L.-H."/>
            <person name="Turgeon B."/>
            <person name="Goodwin S."/>
            <person name="Spatafora J."/>
            <person name="Crous P."/>
            <person name="Grigoriev I."/>
        </authorList>
    </citation>
    <scope>NUCLEOTIDE SEQUENCE</scope>
    <source>
        <strain evidence="1">CBS 122367</strain>
    </source>
</reference>
<evidence type="ECO:0000313" key="2">
    <source>
        <dbReference type="Proteomes" id="UP000799291"/>
    </source>
</evidence>
<accession>A0A6G1JF32</accession>
<proteinExistence type="predicted"/>
<dbReference type="Proteomes" id="UP000799291">
    <property type="component" value="Unassembled WGS sequence"/>
</dbReference>
<dbReference type="AlphaFoldDB" id="A0A6G1JF32"/>
<protein>
    <submittedName>
        <fullName evidence="1">Uncharacterized protein</fullName>
    </submittedName>
</protein>